<comment type="similarity">
    <text evidence="10">Belongs to the G-protein coupled receptor 1 family.</text>
</comment>
<dbReference type="AlphaFoldDB" id="A0AAW0Q2M4"/>
<keyword evidence="2" id="KW-1003">Cell membrane</keyword>
<evidence type="ECO:0000256" key="4">
    <source>
        <dbReference type="ARBA" id="ARBA00022989"/>
    </source>
</evidence>
<dbReference type="Proteomes" id="UP001460270">
    <property type="component" value="Unassembled WGS sequence"/>
</dbReference>
<evidence type="ECO:0000256" key="5">
    <source>
        <dbReference type="ARBA" id="ARBA00023040"/>
    </source>
</evidence>
<feature type="transmembrane region" description="Helical" evidence="11">
    <location>
        <begin position="100"/>
        <end position="125"/>
    </location>
</feature>
<evidence type="ECO:0000256" key="10">
    <source>
        <dbReference type="RuleBase" id="RU000688"/>
    </source>
</evidence>
<protein>
    <recommendedName>
        <fullName evidence="12">G-protein coupled receptors family 1 profile domain-containing protein</fullName>
    </recommendedName>
</protein>
<keyword evidence="3 10" id="KW-0812">Transmembrane</keyword>
<evidence type="ECO:0000259" key="12">
    <source>
        <dbReference type="PROSITE" id="PS50262"/>
    </source>
</evidence>
<keyword evidence="8 10" id="KW-0675">Receptor</keyword>
<proteinExistence type="inferred from homology"/>
<dbReference type="PRINTS" id="PR00237">
    <property type="entry name" value="GPCRRHODOPSN"/>
</dbReference>
<dbReference type="GO" id="GO:0071880">
    <property type="term" value="P:adenylate cyclase-activating adrenergic receptor signaling pathway"/>
    <property type="evidence" value="ECO:0007669"/>
    <property type="project" value="TreeGrafter"/>
</dbReference>
<evidence type="ECO:0000313" key="13">
    <source>
        <dbReference type="EMBL" id="KAK7938384.1"/>
    </source>
</evidence>
<keyword evidence="7" id="KW-1015">Disulfide bond</keyword>
<reference evidence="14" key="1">
    <citation type="submission" date="2024-04" db="EMBL/GenBank/DDBJ databases">
        <title>Salinicola lusitanus LLJ914,a marine bacterium isolated from the Okinawa Trough.</title>
        <authorList>
            <person name="Li J."/>
        </authorList>
    </citation>
    <scope>NUCLEOTIDE SEQUENCE [LARGE SCALE GENOMIC DNA]</scope>
</reference>
<name>A0AAW0Q2M4_9GOBI</name>
<dbReference type="GO" id="GO:0004993">
    <property type="term" value="F:G protein-coupled serotonin receptor activity"/>
    <property type="evidence" value="ECO:0007669"/>
    <property type="project" value="UniProtKB-ARBA"/>
</dbReference>
<evidence type="ECO:0000256" key="1">
    <source>
        <dbReference type="ARBA" id="ARBA00004651"/>
    </source>
</evidence>
<comment type="caution">
    <text evidence="13">The sequence shown here is derived from an EMBL/GenBank/DDBJ whole genome shotgun (WGS) entry which is preliminary data.</text>
</comment>
<dbReference type="InterPro" id="IPR017452">
    <property type="entry name" value="GPCR_Rhodpsn_7TM"/>
</dbReference>
<dbReference type="GO" id="GO:0043410">
    <property type="term" value="P:positive regulation of MAPK cascade"/>
    <property type="evidence" value="ECO:0007669"/>
    <property type="project" value="TreeGrafter"/>
</dbReference>
<dbReference type="PANTHER" id="PTHR24248">
    <property type="entry name" value="ADRENERGIC RECEPTOR-RELATED G-PROTEIN COUPLED RECEPTOR"/>
    <property type="match status" value="1"/>
</dbReference>
<keyword evidence="4 11" id="KW-1133">Transmembrane helix</keyword>
<dbReference type="InterPro" id="IPR000276">
    <property type="entry name" value="GPCR_Rhodpsn"/>
</dbReference>
<evidence type="ECO:0000256" key="9">
    <source>
        <dbReference type="ARBA" id="ARBA00023224"/>
    </source>
</evidence>
<dbReference type="PANTHER" id="PTHR24248:SF199">
    <property type="entry name" value="IP13425P-RELATED"/>
    <property type="match status" value="1"/>
</dbReference>
<dbReference type="GO" id="GO:0005886">
    <property type="term" value="C:plasma membrane"/>
    <property type="evidence" value="ECO:0007669"/>
    <property type="project" value="UniProtKB-SubCell"/>
</dbReference>
<dbReference type="Gene3D" id="1.20.1070.10">
    <property type="entry name" value="Rhodopsin 7-helix transmembrane proteins"/>
    <property type="match status" value="1"/>
</dbReference>
<organism evidence="13 14">
    <name type="scientific">Mugilogobius chulae</name>
    <name type="common">yellowstripe goby</name>
    <dbReference type="NCBI Taxonomy" id="88201"/>
    <lineage>
        <taxon>Eukaryota</taxon>
        <taxon>Metazoa</taxon>
        <taxon>Chordata</taxon>
        <taxon>Craniata</taxon>
        <taxon>Vertebrata</taxon>
        <taxon>Euteleostomi</taxon>
        <taxon>Actinopterygii</taxon>
        <taxon>Neopterygii</taxon>
        <taxon>Teleostei</taxon>
        <taxon>Neoteleostei</taxon>
        <taxon>Acanthomorphata</taxon>
        <taxon>Gobiaria</taxon>
        <taxon>Gobiiformes</taxon>
        <taxon>Gobioidei</taxon>
        <taxon>Gobiidae</taxon>
        <taxon>Gobionellinae</taxon>
        <taxon>Mugilogobius</taxon>
    </lineage>
</organism>
<evidence type="ECO:0000313" key="14">
    <source>
        <dbReference type="Proteomes" id="UP001460270"/>
    </source>
</evidence>
<keyword evidence="14" id="KW-1185">Reference proteome</keyword>
<accession>A0AAW0Q2M4</accession>
<feature type="transmembrane region" description="Helical" evidence="11">
    <location>
        <begin position="62"/>
        <end position="88"/>
    </location>
</feature>
<dbReference type="PROSITE" id="PS50262">
    <property type="entry name" value="G_PROTEIN_RECEP_F1_2"/>
    <property type="match status" value="1"/>
</dbReference>
<evidence type="ECO:0000256" key="7">
    <source>
        <dbReference type="ARBA" id="ARBA00023157"/>
    </source>
</evidence>
<feature type="domain" description="G-protein coupled receptors family 1 profile" evidence="12">
    <location>
        <begin position="80"/>
        <end position="172"/>
    </location>
</feature>
<dbReference type="PROSITE" id="PS00237">
    <property type="entry name" value="G_PROTEIN_RECEP_F1_1"/>
    <property type="match status" value="1"/>
</dbReference>
<dbReference type="SUPFAM" id="SSF81321">
    <property type="entry name" value="Family A G protein-coupled receptor-like"/>
    <property type="match status" value="1"/>
</dbReference>
<evidence type="ECO:0000256" key="6">
    <source>
        <dbReference type="ARBA" id="ARBA00023136"/>
    </source>
</evidence>
<comment type="subcellular location">
    <subcellularLocation>
        <location evidence="1">Cell membrane</location>
        <topology evidence="1">Multi-pass membrane protein</topology>
    </subcellularLocation>
</comment>
<keyword evidence="9 10" id="KW-0807">Transducer</keyword>
<evidence type="ECO:0000256" key="8">
    <source>
        <dbReference type="ARBA" id="ARBA00023170"/>
    </source>
</evidence>
<keyword evidence="6 11" id="KW-0472">Membrane</keyword>
<sequence length="172" mass="19348">MCPSLLMNMHISPVSYLTISWSSSPSHRASSSRTFHRQRMDNVSLSNFTMSAVCVNKEQTPILFLICIVLAVLTLVTFFGNLLVIISITYFHQLHTLTNYLVLSLAVSDLLVGIIVLPFATFLFATPCSPYILCRIKSFFDSLLCCASILNLYCICIERYYAICQPLSYHNG</sequence>
<evidence type="ECO:0000256" key="11">
    <source>
        <dbReference type="SAM" id="Phobius"/>
    </source>
</evidence>
<dbReference type="Pfam" id="PF00001">
    <property type="entry name" value="7tm_1"/>
    <property type="match status" value="1"/>
</dbReference>
<evidence type="ECO:0000256" key="3">
    <source>
        <dbReference type="ARBA" id="ARBA00022692"/>
    </source>
</evidence>
<keyword evidence="5 10" id="KW-0297">G-protein coupled receptor</keyword>
<dbReference type="EMBL" id="JBBPFD010000002">
    <property type="protein sequence ID" value="KAK7938384.1"/>
    <property type="molecule type" value="Genomic_DNA"/>
</dbReference>
<gene>
    <name evidence="13" type="ORF">WMY93_001710</name>
</gene>
<evidence type="ECO:0000256" key="2">
    <source>
        <dbReference type="ARBA" id="ARBA00022475"/>
    </source>
</evidence>